<dbReference type="PROSITE" id="PS51257">
    <property type="entry name" value="PROKAR_LIPOPROTEIN"/>
    <property type="match status" value="1"/>
</dbReference>
<keyword evidence="4" id="KW-1185">Reference proteome</keyword>
<evidence type="ECO:0000313" key="4">
    <source>
        <dbReference type="Proteomes" id="UP001235966"/>
    </source>
</evidence>
<accession>A0ABT9NCX2</accession>
<sequence length="557" mass="57939">MRRAYALVVALVLALTGCAALPTSGPVYVTAKPVASDGKVAFRAQSPAQNATPEEIVQGFMAAAAVGFSDYFAVAREFLSDSAVTRWDPRAQVRIYPDAESQSFSRAKTGAVRFTASAQASVDAAGEYQTSATDATIVSEFSLVRNSANQWRIAALDNGVIMPDSLFSTIFRNVSVYFVTPGADALVPVSYYFPEDRAPTAAITALLAGPPSWLTGAVRSAVPKGTSLATPQVDIVDQVANVNLTSEAAGLHDLELARMVAQFKATLKGVGGINSVNVSSGGALLETTASADIPIYPYGQYPLIGLANGEIHESGSGQAGSVALALPAGLTLTALAQSYEQGGPVIGLAERSRAIYSISDAGMARELVRGSGALLPPSTDRFGYVWSGAAKSDGKVFAVPERGGRVLSFQVPVFAGTNLRAIRVSRDGARMMAVADANGVSNVYMLGVVRDADGVPSGFADIAQMGVRLTSITDVAWIDEQTVVVIGTEPGATDAALYTVPIFGPMKRLPGTFVPKSLTAGRGVDSLIVESGGDLLEFDSGAWRKVTPVLSQPAYPG</sequence>
<dbReference type="Proteomes" id="UP001235966">
    <property type="component" value="Unassembled WGS sequence"/>
</dbReference>
<gene>
    <name evidence="3" type="ORF">J2S49_001436</name>
</gene>
<feature type="chain" id="PRO_5047257330" description="GerMN domain-containing protein" evidence="1">
    <location>
        <begin position="20"/>
        <end position="557"/>
    </location>
</feature>
<keyword evidence="1" id="KW-0732">Signal</keyword>
<evidence type="ECO:0000256" key="1">
    <source>
        <dbReference type="SAM" id="SignalP"/>
    </source>
</evidence>
<dbReference type="InterPro" id="IPR018910">
    <property type="entry name" value="LpqB_C"/>
</dbReference>
<dbReference type="SMART" id="SM00909">
    <property type="entry name" value="Germane"/>
    <property type="match status" value="1"/>
</dbReference>
<reference evidence="3 4" key="1">
    <citation type="submission" date="2023-07" db="EMBL/GenBank/DDBJ databases">
        <title>Sequencing the genomes of 1000 actinobacteria strains.</title>
        <authorList>
            <person name="Klenk H.-P."/>
        </authorList>
    </citation>
    <scope>NUCLEOTIDE SEQUENCE [LARGE SCALE GENOMIC DNA]</scope>
    <source>
        <strain evidence="3 4">DSM 102162</strain>
    </source>
</reference>
<feature type="signal peptide" evidence="1">
    <location>
        <begin position="1"/>
        <end position="19"/>
    </location>
</feature>
<dbReference type="RefSeq" id="WP_278059298.1">
    <property type="nucleotide sequence ID" value="NZ_CP121247.1"/>
</dbReference>
<name>A0ABT9NCX2_9ACTO</name>
<feature type="domain" description="GerMN" evidence="2">
    <location>
        <begin position="199"/>
        <end position="289"/>
    </location>
</feature>
<dbReference type="Pfam" id="PF25976">
    <property type="entry name" value="LpqB_N"/>
    <property type="match status" value="1"/>
</dbReference>
<protein>
    <recommendedName>
        <fullName evidence="2">GerMN domain-containing protein</fullName>
    </recommendedName>
</protein>
<evidence type="ECO:0000313" key="3">
    <source>
        <dbReference type="EMBL" id="MDP9801360.1"/>
    </source>
</evidence>
<dbReference type="EMBL" id="JAUSQW010000001">
    <property type="protein sequence ID" value="MDP9801360.1"/>
    <property type="molecule type" value="Genomic_DNA"/>
</dbReference>
<dbReference type="Pfam" id="PF10647">
    <property type="entry name" value="Gmad1"/>
    <property type="match status" value="1"/>
</dbReference>
<dbReference type="InterPro" id="IPR059026">
    <property type="entry name" value="LpqB_N"/>
</dbReference>
<dbReference type="Pfam" id="PF10646">
    <property type="entry name" value="Germane"/>
    <property type="match status" value="1"/>
</dbReference>
<dbReference type="InterPro" id="IPR019606">
    <property type="entry name" value="GerMN"/>
</dbReference>
<organism evidence="3 4">
    <name type="scientific">Arcanobacterium wilhelmae</name>
    <dbReference type="NCBI Taxonomy" id="1803177"/>
    <lineage>
        <taxon>Bacteria</taxon>
        <taxon>Bacillati</taxon>
        <taxon>Actinomycetota</taxon>
        <taxon>Actinomycetes</taxon>
        <taxon>Actinomycetales</taxon>
        <taxon>Actinomycetaceae</taxon>
        <taxon>Arcanobacterium</taxon>
    </lineage>
</organism>
<proteinExistence type="predicted"/>
<comment type="caution">
    <text evidence="3">The sequence shown here is derived from an EMBL/GenBank/DDBJ whole genome shotgun (WGS) entry which is preliminary data.</text>
</comment>
<evidence type="ECO:0000259" key="2">
    <source>
        <dbReference type="SMART" id="SM00909"/>
    </source>
</evidence>
<dbReference type="SUPFAM" id="SSF82171">
    <property type="entry name" value="DPP6 N-terminal domain-like"/>
    <property type="match status" value="1"/>
</dbReference>